<proteinExistence type="predicted"/>
<organism evidence="1 2">
    <name type="scientific">Ambispora leptoticha</name>
    <dbReference type="NCBI Taxonomy" id="144679"/>
    <lineage>
        <taxon>Eukaryota</taxon>
        <taxon>Fungi</taxon>
        <taxon>Fungi incertae sedis</taxon>
        <taxon>Mucoromycota</taxon>
        <taxon>Glomeromycotina</taxon>
        <taxon>Glomeromycetes</taxon>
        <taxon>Archaeosporales</taxon>
        <taxon>Ambisporaceae</taxon>
        <taxon>Ambispora</taxon>
    </lineage>
</organism>
<feature type="non-terminal residue" evidence="1">
    <location>
        <position position="1"/>
    </location>
</feature>
<sequence>MVSCVAIVGNAKVEFRRSEVRTLREERTEVGIIGCAVKIECREREIDFCGSKDGVNLCENDDEVKVELRERRTEARFFEDEAEIEFCKDDEFEFREGRTEVGFCKDDVK</sequence>
<name>A0A9N8W6L0_9GLOM</name>
<comment type="caution">
    <text evidence="1">The sequence shown here is derived from an EMBL/GenBank/DDBJ whole genome shotgun (WGS) entry which is preliminary data.</text>
</comment>
<dbReference type="AlphaFoldDB" id="A0A9N8W6L0"/>
<dbReference type="Proteomes" id="UP000789508">
    <property type="component" value="Unassembled WGS sequence"/>
</dbReference>
<evidence type="ECO:0000313" key="2">
    <source>
        <dbReference type="Proteomes" id="UP000789508"/>
    </source>
</evidence>
<protein>
    <submittedName>
        <fullName evidence="1">6753_t:CDS:1</fullName>
    </submittedName>
</protein>
<dbReference type="EMBL" id="CAJVPS010000344">
    <property type="protein sequence ID" value="CAG8479058.1"/>
    <property type="molecule type" value="Genomic_DNA"/>
</dbReference>
<gene>
    <name evidence="1" type="ORF">ALEPTO_LOCUS2392</name>
</gene>
<accession>A0A9N8W6L0</accession>
<reference evidence="1" key="1">
    <citation type="submission" date="2021-06" db="EMBL/GenBank/DDBJ databases">
        <authorList>
            <person name="Kallberg Y."/>
            <person name="Tangrot J."/>
            <person name="Rosling A."/>
        </authorList>
    </citation>
    <scope>NUCLEOTIDE SEQUENCE</scope>
    <source>
        <strain evidence="1">FL130A</strain>
    </source>
</reference>
<keyword evidence="2" id="KW-1185">Reference proteome</keyword>
<evidence type="ECO:0000313" key="1">
    <source>
        <dbReference type="EMBL" id="CAG8479058.1"/>
    </source>
</evidence>